<dbReference type="Pfam" id="PF14110">
    <property type="entry name" value="DUF4282"/>
    <property type="match status" value="1"/>
</dbReference>
<keyword evidence="3" id="KW-1185">Reference proteome</keyword>
<evidence type="ECO:0000256" key="1">
    <source>
        <dbReference type="SAM" id="Phobius"/>
    </source>
</evidence>
<dbReference type="EMBL" id="JBBWWT010000002">
    <property type="protein sequence ID" value="MEL1263627.1"/>
    <property type="molecule type" value="Genomic_DNA"/>
</dbReference>
<evidence type="ECO:0000313" key="3">
    <source>
        <dbReference type="Proteomes" id="UP001459204"/>
    </source>
</evidence>
<organism evidence="2 3">
    <name type="scientific">Pseudoxanthomonas putridarboris</name>
    <dbReference type="NCBI Taxonomy" id="752605"/>
    <lineage>
        <taxon>Bacteria</taxon>
        <taxon>Pseudomonadati</taxon>
        <taxon>Pseudomonadota</taxon>
        <taxon>Gammaproteobacteria</taxon>
        <taxon>Lysobacterales</taxon>
        <taxon>Lysobacteraceae</taxon>
        <taxon>Pseudoxanthomonas</taxon>
    </lineage>
</organism>
<dbReference type="Proteomes" id="UP001459204">
    <property type="component" value="Unassembled WGS sequence"/>
</dbReference>
<name>A0ABU9IYZ9_9GAMM</name>
<dbReference type="InterPro" id="IPR025557">
    <property type="entry name" value="DUF4282"/>
</dbReference>
<dbReference type="RefSeq" id="WP_341724823.1">
    <property type="nucleotide sequence ID" value="NZ_JBBWWT010000002.1"/>
</dbReference>
<sequence length="90" mass="10116">MRDLLYFDSMVTPKIITFIYWLLLAGAAISGLVLMFKGFGLMKYSGFAGFGMVVAAPILVVFSALLARIYCEIMIVLFKINEALQDIRRK</sequence>
<feature type="transmembrane region" description="Helical" evidence="1">
    <location>
        <begin position="15"/>
        <end position="35"/>
    </location>
</feature>
<feature type="transmembrane region" description="Helical" evidence="1">
    <location>
        <begin position="47"/>
        <end position="70"/>
    </location>
</feature>
<reference evidence="2 3" key="1">
    <citation type="submission" date="2024-04" db="EMBL/GenBank/DDBJ databases">
        <title>Draft genome sequence of Pseudoxanthomonas putridarboris WD12.</title>
        <authorList>
            <person name="Oh J."/>
        </authorList>
    </citation>
    <scope>NUCLEOTIDE SEQUENCE [LARGE SCALE GENOMIC DNA]</scope>
    <source>
        <strain evidence="2 3">WD12</strain>
    </source>
</reference>
<accession>A0ABU9IYZ9</accession>
<proteinExistence type="predicted"/>
<protein>
    <submittedName>
        <fullName evidence="2">DUF4282 domain-containing protein</fullName>
    </submittedName>
</protein>
<keyword evidence="1" id="KW-0812">Transmembrane</keyword>
<keyword evidence="1" id="KW-0472">Membrane</keyword>
<evidence type="ECO:0000313" key="2">
    <source>
        <dbReference type="EMBL" id="MEL1263627.1"/>
    </source>
</evidence>
<comment type="caution">
    <text evidence="2">The sequence shown here is derived from an EMBL/GenBank/DDBJ whole genome shotgun (WGS) entry which is preliminary data.</text>
</comment>
<gene>
    <name evidence="2" type="ORF">AAD027_04455</name>
</gene>
<keyword evidence="1" id="KW-1133">Transmembrane helix</keyword>